<dbReference type="InterPro" id="IPR036259">
    <property type="entry name" value="MFS_trans_sf"/>
</dbReference>
<comment type="similarity">
    <text evidence="2">Belongs to the reduced folate carrier (RFC) transporter (TC 2.A.48) family.</text>
</comment>
<dbReference type="GO" id="GO:0016324">
    <property type="term" value="C:apical plasma membrane"/>
    <property type="evidence" value="ECO:0007669"/>
    <property type="project" value="TreeGrafter"/>
</dbReference>
<feature type="transmembrane region" description="Helical" evidence="3">
    <location>
        <begin position="243"/>
        <end position="268"/>
    </location>
</feature>
<dbReference type="Ensembl" id="ENSBJAT00000004149.1">
    <property type="protein sequence ID" value="ENSBJAP00000004044.1"/>
    <property type="gene ID" value="ENSBJAG00000002906.1"/>
</dbReference>
<protein>
    <submittedName>
        <fullName evidence="4">Solute carrier family 19 member 1</fullName>
    </submittedName>
</protein>
<dbReference type="Gene3D" id="1.20.1250.20">
    <property type="entry name" value="MFS general substrate transporter like domains"/>
    <property type="match status" value="1"/>
</dbReference>
<feature type="transmembrane region" description="Helical" evidence="3">
    <location>
        <begin position="118"/>
        <end position="141"/>
    </location>
</feature>
<accession>A0A8C0ANK5</accession>
<keyword evidence="3" id="KW-1133">Transmembrane helix</keyword>
<dbReference type="PANTHER" id="PTHR10686">
    <property type="entry name" value="FOLATE TRANSPORTER"/>
    <property type="match status" value="1"/>
</dbReference>
<keyword evidence="3" id="KW-0812">Transmembrane</keyword>
<dbReference type="PANTHER" id="PTHR10686:SF12">
    <property type="entry name" value="REDUCED FOLATE TRANSPORTER"/>
    <property type="match status" value="1"/>
</dbReference>
<feature type="transmembrane region" description="Helical" evidence="3">
    <location>
        <begin position="147"/>
        <end position="167"/>
    </location>
</feature>
<dbReference type="GO" id="GO:0098838">
    <property type="term" value="P:folate transmembrane transport"/>
    <property type="evidence" value="ECO:0007669"/>
    <property type="project" value="TreeGrafter"/>
</dbReference>
<evidence type="ECO:0000256" key="3">
    <source>
        <dbReference type="SAM" id="Phobius"/>
    </source>
</evidence>
<reference evidence="4" key="1">
    <citation type="submission" date="2025-08" db="UniProtKB">
        <authorList>
            <consortium name="Ensembl"/>
        </authorList>
    </citation>
    <scope>IDENTIFICATION</scope>
</reference>
<dbReference type="Proteomes" id="UP000694555">
    <property type="component" value="Unplaced"/>
</dbReference>
<dbReference type="Pfam" id="PF01770">
    <property type="entry name" value="Folate_carrier"/>
    <property type="match status" value="2"/>
</dbReference>
<organism evidence="4 5">
    <name type="scientific">Buteo japonicus</name>
    <dbReference type="NCBI Taxonomy" id="224669"/>
    <lineage>
        <taxon>Eukaryota</taxon>
        <taxon>Metazoa</taxon>
        <taxon>Chordata</taxon>
        <taxon>Craniata</taxon>
        <taxon>Vertebrata</taxon>
        <taxon>Euteleostomi</taxon>
        <taxon>Archelosauria</taxon>
        <taxon>Archosauria</taxon>
        <taxon>Dinosauria</taxon>
        <taxon>Saurischia</taxon>
        <taxon>Theropoda</taxon>
        <taxon>Coelurosauria</taxon>
        <taxon>Aves</taxon>
        <taxon>Neognathae</taxon>
        <taxon>Neoaves</taxon>
        <taxon>Telluraves</taxon>
        <taxon>Accipitrimorphae</taxon>
        <taxon>Accipitriformes</taxon>
        <taxon>Accipitridae</taxon>
        <taxon>Accipitrinae</taxon>
        <taxon>Buteo</taxon>
    </lineage>
</organism>
<evidence type="ECO:0000313" key="4">
    <source>
        <dbReference type="Ensembl" id="ENSBJAP00000004044.1"/>
    </source>
</evidence>
<dbReference type="SUPFAM" id="SSF103473">
    <property type="entry name" value="MFS general substrate transporter"/>
    <property type="match status" value="1"/>
</dbReference>
<evidence type="ECO:0000256" key="1">
    <source>
        <dbReference type="ARBA" id="ARBA00004141"/>
    </source>
</evidence>
<keyword evidence="3" id="KW-0472">Membrane</keyword>
<name>A0A8C0ANK5_9AVES</name>
<dbReference type="GO" id="GO:0008518">
    <property type="term" value="F:folate:monoatomic anion antiporter activity"/>
    <property type="evidence" value="ECO:0007669"/>
    <property type="project" value="TreeGrafter"/>
</dbReference>
<feature type="transmembrane region" description="Helical" evidence="3">
    <location>
        <begin position="208"/>
        <end position="231"/>
    </location>
</feature>
<dbReference type="NCBIfam" id="TIGR00806">
    <property type="entry name" value="rfc"/>
    <property type="match status" value="1"/>
</dbReference>
<dbReference type="AlphaFoldDB" id="A0A8C0ANK5"/>
<sequence length="283" mass="32098">MTEKDDDAKKPASETVLDQRWKLQVFYLCFYGFMTQIRPGESFITPYLLGADKNFTQRHYGRPHRLLLLHLLPPLAEQPQLRLWSLWWVFNSAGYYLVLYYVQILWKEIYPTMDNRRVYNGGVDAASTLLGAGASLAAGYVKIRWRLWSELVIGVVTAFQAGLLLLMNTTSNIWLCYAAYVLFRGSYQFLVPLAIFQIATSLSKELCALVFGVNTFFAIVLKTIITIIVADKRGLGLSVHPQFYVYFGYFTLLAVVYLVAAVCVGIRLSAGTVTTVARSQLRK</sequence>
<reference evidence="4" key="2">
    <citation type="submission" date="2025-09" db="UniProtKB">
        <authorList>
            <consortium name="Ensembl"/>
        </authorList>
    </citation>
    <scope>IDENTIFICATION</scope>
</reference>
<feature type="transmembrane region" description="Helical" evidence="3">
    <location>
        <begin position="85"/>
        <end position="106"/>
    </location>
</feature>
<evidence type="ECO:0000256" key="2">
    <source>
        <dbReference type="ARBA" id="ARBA00005773"/>
    </source>
</evidence>
<dbReference type="InterPro" id="IPR002666">
    <property type="entry name" value="Folate_carrier"/>
</dbReference>
<feature type="transmembrane region" description="Helical" evidence="3">
    <location>
        <begin position="174"/>
        <end position="196"/>
    </location>
</feature>
<comment type="subcellular location">
    <subcellularLocation>
        <location evidence="1">Membrane</location>
        <topology evidence="1">Multi-pass membrane protein</topology>
    </subcellularLocation>
</comment>
<keyword evidence="5" id="KW-1185">Reference proteome</keyword>
<proteinExistence type="inferred from homology"/>
<dbReference type="GO" id="GO:0016323">
    <property type="term" value="C:basolateral plasma membrane"/>
    <property type="evidence" value="ECO:0007669"/>
    <property type="project" value="TreeGrafter"/>
</dbReference>
<evidence type="ECO:0000313" key="5">
    <source>
        <dbReference type="Proteomes" id="UP000694555"/>
    </source>
</evidence>
<dbReference type="GO" id="GO:0005542">
    <property type="term" value="F:folic acid binding"/>
    <property type="evidence" value="ECO:0007669"/>
    <property type="project" value="TreeGrafter"/>
</dbReference>